<dbReference type="InterPro" id="IPR024983">
    <property type="entry name" value="CHAT_dom"/>
</dbReference>
<evidence type="ECO:0000259" key="1">
    <source>
        <dbReference type="Pfam" id="PF12770"/>
    </source>
</evidence>
<protein>
    <submittedName>
        <fullName evidence="2">CHAT domain-containing protein</fullName>
    </submittedName>
</protein>
<gene>
    <name evidence="2" type="ORF">GC102_24315</name>
</gene>
<feature type="domain" description="CHAT" evidence="1">
    <location>
        <begin position="560"/>
        <end position="696"/>
    </location>
</feature>
<name>A0ABX1ZAI0_9BACL</name>
<dbReference type="Proteomes" id="UP000658690">
    <property type="component" value="Unassembled WGS sequence"/>
</dbReference>
<keyword evidence="3" id="KW-1185">Reference proteome</keyword>
<comment type="caution">
    <text evidence="2">The sequence shown here is derived from an EMBL/GenBank/DDBJ whole genome shotgun (WGS) entry which is preliminary data.</text>
</comment>
<dbReference type="Pfam" id="PF12770">
    <property type="entry name" value="CHAT"/>
    <property type="match status" value="1"/>
</dbReference>
<organism evidence="2 3">
    <name type="scientific">Paenibacillus germinis</name>
    <dbReference type="NCBI Taxonomy" id="2654979"/>
    <lineage>
        <taxon>Bacteria</taxon>
        <taxon>Bacillati</taxon>
        <taxon>Bacillota</taxon>
        <taxon>Bacilli</taxon>
        <taxon>Bacillales</taxon>
        <taxon>Paenibacillaceae</taxon>
        <taxon>Paenibacillus</taxon>
    </lineage>
</organism>
<sequence>MKELNDLFDELFIIKRLNTSKIRQCKRILSKKLLPKIVLQLHQIIIYVLNETEPHYYYELRKTVDLFNSFTTKYFETLTIKPEDLFNTKNSEEVINSQILIGTMIVNCRFSWILEKIGLPGESYKYLMKSFDPFIEIYNRDTHIGEAHLNQSRFFMFDLYWRANMLENPYLREAYLQREILQLKLRSTMGDINHEGLNDYLFMKDLIILGNDATKSDVIYLCALGEFLNKYHRDDERLNETIDRLSLQLNFEINKNNHNVFDIANTLFLITKNLTYFQIALNSATNGLLDTQKLEAAHLILKLRIINSRSSFNVEELTSAYENLFNVINTSFADAILNKLIRQSYSQVIIDLVLFCLEINRWDLAMEFAYRWKVNELYDSEMKSVVLFTISNMVDNNVIHILRVNDTIKVLKKKNSISLSEIFELQSKIEGTWMVSLENPDSFVYDYQNLGNIDVSLSNKYEEMIEEYFNLKLLEQEILRLDKSLEIRTFELSWSNIPFIPLLESNTNYNFSSLVTNQPFPLKAIKKVLIWCDPDQSLNFSVIEKEFITQQLHNYGVTYDLFEGSQCTKELFGKLYSNPDYDLIWLMCHGKFNPDDPTDSELIIEMDNPITARELSSLDFSDKSRRILVLNACQSSSSAVRFNSMGFLGLAPLLTSEYQSVIGHLWTVDFTASTILGSFLANALVKGSSPSKALSDSINIMKCGNETVIEEMKKINKDFDLIKEYTSKNMKDLFYSCSPIMFM</sequence>
<dbReference type="RefSeq" id="WP_171691814.1">
    <property type="nucleotide sequence ID" value="NZ_WHOC01000133.1"/>
</dbReference>
<proteinExistence type="predicted"/>
<reference evidence="2 3" key="1">
    <citation type="submission" date="2019-10" db="EMBL/GenBank/DDBJ databases">
        <title>Description of Paenibacillus choica sp. nov.</title>
        <authorList>
            <person name="Carlier A."/>
            <person name="Qi S."/>
        </authorList>
    </citation>
    <scope>NUCLEOTIDE SEQUENCE [LARGE SCALE GENOMIC DNA]</scope>
    <source>
        <strain evidence="2 3">LMG 31460</strain>
    </source>
</reference>
<accession>A0ABX1ZAI0</accession>
<evidence type="ECO:0000313" key="2">
    <source>
        <dbReference type="EMBL" id="NOU88850.1"/>
    </source>
</evidence>
<evidence type="ECO:0000313" key="3">
    <source>
        <dbReference type="Proteomes" id="UP000658690"/>
    </source>
</evidence>
<dbReference type="EMBL" id="WHOC01000133">
    <property type="protein sequence ID" value="NOU88850.1"/>
    <property type="molecule type" value="Genomic_DNA"/>
</dbReference>